<protein>
    <submittedName>
        <fullName evidence="3">Serine/threonine-protein phosphatase 4 regulatory subunit 4</fullName>
    </submittedName>
</protein>
<feature type="region of interest" description="Disordered" evidence="2">
    <location>
        <begin position="736"/>
        <end position="785"/>
    </location>
</feature>
<feature type="compositionally biased region" description="Polar residues" evidence="2">
    <location>
        <begin position="913"/>
        <end position="925"/>
    </location>
</feature>
<feature type="repeat" description="HEAT" evidence="1">
    <location>
        <begin position="211"/>
        <end position="248"/>
    </location>
</feature>
<feature type="compositionally biased region" description="Low complexity" evidence="2">
    <location>
        <begin position="775"/>
        <end position="785"/>
    </location>
</feature>
<dbReference type="InterPro" id="IPR011989">
    <property type="entry name" value="ARM-like"/>
</dbReference>
<dbReference type="Proteomes" id="UP001211065">
    <property type="component" value="Unassembled WGS sequence"/>
</dbReference>
<dbReference type="Gene3D" id="1.25.10.10">
    <property type="entry name" value="Leucine-rich Repeat Variant"/>
    <property type="match status" value="1"/>
</dbReference>
<dbReference type="PROSITE" id="PS50077">
    <property type="entry name" value="HEAT_REPEAT"/>
    <property type="match status" value="1"/>
</dbReference>
<name>A0AAD5U7W3_9FUNG</name>
<dbReference type="GO" id="GO:0005829">
    <property type="term" value="C:cytosol"/>
    <property type="evidence" value="ECO:0007669"/>
    <property type="project" value="TreeGrafter"/>
</dbReference>
<evidence type="ECO:0000313" key="4">
    <source>
        <dbReference type="Proteomes" id="UP001211065"/>
    </source>
</evidence>
<dbReference type="PANTHER" id="PTHR21467:SF0">
    <property type="entry name" value="SERINE_THREONINE-PROTEIN PHOSPHATASE 4 REGULATORY SUBUNIT 4"/>
    <property type="match status" value="1"/>
</dbReference>
<feature type="compositionally biased region" description="Polar residues" evidence="2">
    <location>
        <begin position="843"/>
        <end position="857"/>
    </location>
</feature>
<feature type="region of interest" description="Disordered" evidence="2">
    <location>
        <begin position="696"/>
        <end position="721"/>
    </location>
</feature>
<gene>
    <name evidence="3" type="primary">PPP4R4</name>
    <name evidence="3" type="ORF">HK099_007856</name>
</gene>
<sequence length="958" mass="108678">MSAPAIDWNSVLDDADDITDDAFLNGKNELNLSHRLHKTEEEIQKFSIDENFDEVERALYLIKNGSFIQKMSVIPTLEGLFRDHVQESKTKILPTFLELVLTESLEFQQYSSKVLLELLELGLLSPKTTQLLIPVAKKLLFTKENNGWADILIFTIKILPLDVLENYILPETTLESGLTQPASHRIYCCKVLGALASRLPSKRLPIIKKEIIPEYVELLQDEEDAVKEAAVESLFQILNILDQDIKINVVLFHYKKLLEDTNKILPICAKFLGFFLLNFKDNLSEFDLKFFINVFHNLSTSPMEGLRDMCAYNLPFYKILDLLSSDPLLDCRVRISCCLHEIAQILKEDSYHLLKGVFNKLLFDRELEVSQNIIKNLNLILNQFYFDEISRRTDQMNEVLFLILKKERDLASDYQYNWRIHEVFLSKFQLFTEYFDSEILFDHSVSLLIKLLSENTVLPIKLTLLKCLCIYLKKIKRIEHREQILRHLKEFKNAHGYQQRLHFLDICANILEHFSKKFFKILFFQDCLELAKDKIVNVKIRFLSLIPHLNETLNFPQDINLFSKLLETLKMLKEDEKNKQVRDKSTELLLKLERNNATEEGGSPAGSEFLKQNLFRWDAETIELRKEQDKKKEEEEKHFFVEWETSGSGLGGVGFRSLSNDKLLKLTNNESDVVSLRKVSSETDNLNTIISTTTNASATQTTKRNLNSNNNSNVSSGISNSNFNQFKKNLVNKNSNFAKRTPMNGSVIKQTSPKSSKDKLGDLVSPSRIASGGKNNSSPSSMRNRSVSDYAMKQNTNSLMSQLQRLDNCVSPNSLKKIGSGNMLGNNTTSSPSSPGFERKTRSPSIGSATTKTITKKGSNSGNLHSESSSTTVPSGSFLPASLKPTTLTGRPASPNNKVNVSSPKSASLARPKTNSSIKDVNKSTGMLDICGKKDSEKQISPSVGKDFQKFSQLPPLN</sequence>
<evidence type="ECO:0000256" key="1">
    <source>
        <dbReference type="PROSITE-ProRule" id="PRU00103"/>
    </source>
</evidence>
<feature type="compositionally biased region" description="Low complexity" evidence="2">
    <location>
        <begin position="858"/>
        <end position="877"/>
    </location>
</feature>
<accession>A0AAD5U7W3</accession>
<reference evidence="3" key="1">
    <citation type="submission" date="2020-05" db="EMBL/GenBank/DDBJ databases">
        <title>Phylogenomic resolution of chytrid fungi.</title>
        <authorList>
            <person name="Stajich J.E."/>
            <person name="Amses K."/>
            <person name="Simmons R."/>
            <person name="Seto K."/>
            <person name="Myers J."/>
            <person name="Bonds A."/>
            <person name="Quandt C.A."/>
            <person name="Barry K."/>
            <person name="Liu P."/>
            <person name="Grigoriev I."/>
            <person name="Longcore J.E."/>
            <person name="James T.Y."/>
        </authorList>
    </citation>
    <scope>NUCLEOTIDE SEQUENCE</scope>
    <source>
        <strain evidence="3">JEL0476</strain>
    </source>
</reference>
<comment type="caution">
    <text evidence="3">The sequence shown here is derived from an EMBL/GenBank/DDBJ whole genome shotgun (WGS) entry which is preliminary data.</text>
</comment>
<dbReference type="AlphaFoldDB" id="A0AAD5U7W3"/>
<feature type="compositionally biased region" description="Polar residues" evidence="2">
    <location>
        <begin position="884"/>
        <end position="906"/>
    </location>
</feature>
<dbReference type="SUPFAM" id="SSF48371">
    <property type="entry name" value="ARM repeat"/>
    <property type="match status" value="1"/>
</dbReference>
<feature type="region of interest" description="Disordered" evidence="2">
    <location>
        <begin position="811"/>
        <end position="958"/>
    </location>
</feature>
<dbReference type="InterPro" id="IPR021133">
    <property type="entry name" value="HEAT_type_2"/>
</dbReference>
<dbReference type="GO" id="GO:0008287">
    <property type="term" value="C:protein serine/threonine phosphatase complex"/>
    <property type="evidence" value="ECO:0007669"/>
    <property type="project" value="TreeGrafter"/>
</dbReference>
<dbReference type="EMBL" id="JADGJW010000008">
    <property type="protein sequence ID" value="KAJ3227987.1"/>
    <property type="molecule type" value="Genomic_DNA"/>
</dbReference>
<feature type="compositionally biased region" description="Polar residues" evidence="2">
    <location>
        <begin position="823"/>
        <end position="834"/>
    </location>
</feature>
<keyword evidence="4" id="KW-1185">Reference proteome</keyword>
<dbReference type="InterPro" id="IPR016024">
    <property type="entry name" value="ARM-type_fold"/>
</dbReference>
<dbReference type="GO" id="GO:0019888">
    <property type="term" value="F:protein phosphatase regulator activity"/>
    <property type="evidence" value="ECO:0007669"/>
    <property type="project" value="TreeGrafter"/>
</dbReference>
<dbReference type="PANTHER" id="PTHR21467">
    <property type="entry name" value="PROTEIN PHOSPHATASE 4 REGULATORY SUBUNIT 4 PPP4R4"/>
    <property type="match status" value="1"/>
</dbReference>
<organism evidence="3 4">
    <name type="scientific">Clydaea vesicula</name>
    <dbReference type="NCBI Taxonomy" id="447962"/>
    <lineage>
        <taxon>Eukaryota</taxon>
        <taxon>Fungi</taxon>
        <taxon>Fungi incertae sedis</taxon>
        <taxon>Chytridiomycota</taxon>
        <taxon>Chytridiomycota incertae sedis</taxon>
        <taxon>Chytridiomycetes</taxon>
        <taxon>Lobulomycetales</taxon>
        <taxon>Lobulomycetaceae</taxon>
        <taxon>Clydaea</taxon>
    </lineage>
</organism>
<proteinExistence type="predicted"/>
<feature type="compositionally biased region" description="Polar residues" evidence="2">
    <location>
        <begin position="736"/>
        <end position="754"/>
    </location>
</feature>
<evidence type="ECO:0000256" key="2">
    <source>
        <dbReference type="SAM" id="MobiDB-lite"/>
    </source>
</evidence>
<feature type="non-terminal residue" evidence="3">
    <location>
        <position position="958"/>
    </location>
</feature>
<evidence type="ECO:0000313" key="3">
    <source>
        <dbReference type="EMBL" id="KAJ3227987.1"/>
    </source>
</evidence>
<dbReference type="InterPro" id="IPR039918">
    <property type="entry name" value="PPP4R4"/>
</dbReference>